<comment type="caution">
    <text evidence="1">The sequence shown here is derived from an EMBL/GenBank/DDBJ whole genome shotgun (WGS) entry which is preliminary data.</text>
</comment>
<gene>
    <name evidence="1" type="ORF">IBL28_10040</name>
</gene>
<dbReference type="Proteomes" id="UP000653730">
    <property type="component" value="Unassembled WGS sequence"/>
</dbReference>
<keyword evidence="2" id="KW-1185">Reference proteome</keyword>
<dbReference type="AlphaFoldDB" id="A0A926JS14"/>
<dbReference type="RefSeq" id="WP_187965456.1">
    <property type="nucleotide sequence ID" value="NZ_JACVDC010000024.1"/>
</dbReference>
<evidence type="ECO:0000313" key="2">
    <source>
        <dbReference type="Proteomes" id="UP000653730"/>
    </source>
</evidence>
<dbReference type="Pfam" id="PF11138">
    <property type="entry name" value="DUF2911"/>
    <property type="match status" value="1"/>
</dbReference>
<proteinExistence type="predicted"/>
<dbReference type="InterPro" id="IPR021314">
    <property type="entry name" value="DUF2911"/>
</dbReference>
<reference evidence="1 2" key="1">
    <citation type="submission" date="2020-09" db="EMBL/GenBank/DDBJ databases">
        <title>Sinomicrobium weinanense sp. nov., a halophilic bacteria isolated from saline-alkali soil.</title>
        <authorList>
            <person name="Wu P."/>
            <person name="Ren H."/>
            <person name="Mei Y."/>
            <person name="Liang Y."/>
            <person name="Chen Z."/>
        </authorList>
    </citation>
    <scope>NUCLEOTIDE SEQUENCE [LARGE SCALE GENOMIC DNA]</scope>
    <source>
        <strain evidence="1 2">FJxs</strain>
    </source>
</reference>
<organism evidence="1 2">
    <name type="scientific">Sinomicrobium weinanense</name>
    <dbReference type="NCBI Taxonomy" id="2842200"/>
    <lineage>
        <taxon>Bacteria</taxon>
        <taxon>Pseudomonadati</taxon>
        <taxon>Bacteroidota</taxon>
        <taxon>Flavobacteriia</taxon>
        <taxon>Flavobacteriales</taxon>
        <taxon>Flavobacteriaceae</taxon>
        <taxon>Sinomicrobium</taxon>
    </lineage>
</organism>
<name>A0A926JS14_9FLAO</name>
<protein>
    <submittedName>
        <fullName evidence="1">DUF2911 domain-containing protein</fullName>
    </submittedName>
</protein>
<accession>A0A926JS14</accession>
<sequence>MRHYISLFILVTAMTFAPEIHAQKFSGPDKSPHDIAYYRTGRKAPPIVKVIYGRPQKKGRPVAGTLIPFDAVWRTGANEATEITFFKDVIFGDKEVKAGTYSLFSLPGRKEWVIILNSDTDVWGAFDYNEAHDVARTTVPASSDSKSLESFSITFEPGDNGADMYLGWDTVRVKIPIREK</sequence>
<dbReference type="EMBL" id="JACVDC010000024">
    <property type="protein sequence ID" value="MBC9796309.1"/>
    <property type="molecule type" value="Genomic_DNA"/>
</dbReference>
<evidence type="ECO:0000313" key="1">
    <source>
        <dbReference type="EMBL" id="MBC9796309.1"/>
    </source>
</evidence>